<comment type="caution">
    <text evidence="2">The sequence shown here is derived from an EMBL/GenBank/DDBJ whole genome shotgun (WGS) entry which is preliminary data.</text>
</comment>
<keyword evidence="1" id="KW-0812">Transmembrane</keyword>
<dbReference type="Proteomes" id="UP000580250">
    <property type="component" value="Unassembled WGS sequence"/>
</dbReference>
<organism evidence="2 3">
    <name type="scientific">Meloidogyne enterolobii</name>
    <name type="common">Root-knot nematode worm</name>
    <name type="synonym">Meloidogyne mayaguensis</name>
    <dbReference type="NCBI Taxonomy" id="390850"/>
    <lineage>
        <taxon>Eukaryota</taxon>
        <taxon>Metazoa</taxon>
        <taxon>Ecdysozoa</taxon>
        <taxon>Nematoda</taxon>
        <taxon>Chromadorea</taxon>
        <taxon>Rhabditida</taxon>
        <taxon>Tylenchina</taxon>
        <taxon>Tylenchomorpha</taxon>
        <taxon>Tylenchoidea</taxon>
        <taxon>Meloidogynidae</taxon>
        <taxon>Meloidogyninae</taxon>
        <taxon>Meloidogyne</taxon>
    </lineage>
</organism>
<keyword evidence="1" id="KW-1133">Transmembrane helix</keyword>
<evidence type="ECO:0000313" key="2">
    <source>
        <dbReference type="EMBL" id="CAD2198989.1"/>
    </source>
</evidence>
<evidence type="ECO:0000313" key="3">
    <source>
        <dbReference type="Proteomes" id="UP000580250"/>
    </source>
</evidence>
<protein>
    <submittedName>
        <fullName evidence="2">Uncharacterized protein</fullName>
    </submittedName>
</protein>
<keyword evidence="1" id="KW-0472">Membrane</keyword>
<proteinExistence type="predicted"/>
<dbReference type="AlphaFoldDB" id="A0A6V7XHZ9"/>
<name>A0A6V7XHZ9_MELEN</name>
<accession>A0A6V7XHZ9</accession>
<gene>
    <name evidence="2" type="ORF">MENT_LOCUS52351</name>
</gene>
<dbReference type="EMBL" id="CAJEWN010001634">
    <property type="protein sequence ID" value="CAD2198989.1"/>
    <property type="molecule type" value="Genomic_DNA"/>
</dbReference>
<feature type="transmembrane region" description="Helical" evidence="1">
    <location>
        <begin position="52"/>
        <end position="71"/>
    </location>
</feature>
<evidence type="ECO:0000256" key="1">
    <source>
        <dbReference type="SAM" id="Phobius"/>
    </source>
</evidence>
<reference evidence="2 3" key="1">
    <citation type="submission" date="2020-08" db="EMBL/GenBank/DDBJ databases">
        <authorList>
            <person name="Koutsovoulos G."/>
            <person name="Danchin GJ E."/>
        </authorList>
    </citation>
    <scope>NUCLEOTIDE SEQUENCE [LARGE SCALE GENOMIC DNA]</scope>
</reference>
<feature type="transmembrane region" description="Helical" evidence="1">
    <location>
        <begin position="20"/>
        <end position="46"/>
    </location>
</feature>
<sequence>MLVSILKLDLSIIRTLVQNIVFYLAVLLSPFCIIILCAVFIISAIIGFCFCIGLFLLAIPLCPLALTLYGLKRVYGGIFKLLSTTNRYFVTETTTITETIDKQ</sequence>